<evidence type="ECO:0000256" key="6">
    <source>
        <dbReference type="ARBA" id="ARBA00023136"/>
    </source>
</evidence>
<keyword evidence="6 8" id="KW-0472">Membrane</keyword>
<comment type="caution">
    <text evidence="10">The sequence shown here is derived from an EMBL/GenBank/DDBJ whole genome shotgun (WGS) entry which is preliminary data.</text>
</comment>
<accession>A0A196S8A6</accession>
<keyword evidence="5 8" id="KW-1133">Transmembrane helix</keyword>
<feature type="transmembrane region" description="Helical" evidence="8">
    <location>
        <begin position="48"/>
        <end position="67"/>
    </location>
</feature>
<keyword evidence="4" id="KW-0732">Signal</keyword>
<evidence type="ECO:0000256" key="5">
    <source>
        <dbReference type="ARBA" id="ARBA00022989"/>
    </source>
</evidence>
<dbReference type="PROSITE" id="PS50866">
    <property type="entry name" value="GOLD"/>
    <property type="match status" value="1"/>
</dbReference>
<dbReference type="OrthoDB" id="3427at2759"/>
<evidence type="ECO:0000256" key="7">
    <source>
        <dbReference type="RuleBase" id="RU003827"/>
    </source>
</evidence>
<feature type="transmembrane region" description="Helical" evidence="8">
    <location>
        <begin position="229"/>
        <end position="249"/>
    </location>
</feature>
<reference evidence="10 11" key="1">
    <citation type="submission" date="2016-05" db="EMBL/GenBank/DDBJ databases">
        <title>Nuclear genome of Blastocystis sp. subtype 1 NandII.</title>
        <authorList>
            <person name="Gentekaki E."/>
            <person name="Curtis B."/>
            <person name="Stairs C."/>
            <person name="Eme L."/>
            <person name="Herman E."/>
            <person name="Klimes V."/>
            <person name="Arias M.C."/>
            <person name="Elias M."/>
            <person name="Hilliou F."/>
            <person name="Klute M."/>
            <person name="Malik S.-B."/>
            <person name="Pightling A."/>
            <person name="Rachubinski R."/>
            <person name="Salas D."/>
            <person name="Schlacht A."/>
            <person name="Suga H."/>
            <person name="Archibald J."/>
            <person name="Ball S.G."/>
            <person name="Clark G."/>
            <person name="Dacks J."/>
            <person name="Van Der Giezen M."/>
            <person name="Tsaousis A."/>
            <person name="Roger A."/>
        </authorList>
    </citation>
    <scope>NUCLEOTIDE SEQUENCE [LARGE SCALE GENOMIC DNA]</scope>
    <source>
        <strain evidence="11">ATCC 50177 / NandII</strain>
    </source>
</reference>
<dbReference type="SMART" id="SM01190">
    <property type="entry name" value="EMP24_GP25L"/>
    <property type="match status" value="1"/>
</dbReference>
<evidence type="ECO:0000256" key="4">
    <source>
        <dbReference type="ARBA" id="ARBA00022729"/>
    </source>
</evidence>
<comment type="similarity">
    <text evidence="2 7">Belongs to the EMP24/GP25L family.</text>
</comment>
<name>A0A196S8A6_BLAHN</name>
<dbReference type="AlphaFoldDB" id="A0A196S8A6"/>
<dbReference type="Proteomes" id="UP000078348">
    <property type="component" value="Unassembled WGS sequence"/>
</dbReference>
<evidence type="ECO:0000259" key="9">
    <source>
        <dbReference type="PROSITE" id="PS50866"/>
    </source>
</evidence>
<dbReference type="EMBL" id="LXWW01000421">
    <property type="protein sequence ID" value="OAO13280.1"/>
    <property type="molecule type" value="Genomic_DNA"/>
</dbReference>
<feature type="domain" description="GOLD" evidence="9">
    <location>
        <begin position="72"/>
        <end position="169"/>
    </location>
</feature>
<evidence type="ECO:0000256" key="8">
    <source>
        <dbReference type="SAM" id="Phobius"/>
    </source>
</evidence>
<dbReference type="Pfam" id="PF01105">
    <property type="entry name" value="EMP24_GP25L"/>
    <property type="match status" value="1"/>
</dbReference>
<gene>
    <name evidence="10" type="ORF">AV274_4955</name>
</gene>
<proteinExistence type="inferred from homology"/>
<dbReference type="InterPro" id="IPR009038">
    <property type="entry name" value="GOLD_dom"/>
</dbReference>
<dbReference type="GO" id="GO:0016020">
    <property type="term" value="C:membrane"/>
    <property type="evidence" value="ECO:0007669"/>
    <property type="project" value="UniProtKB-SubCell"/>
</dbReference>
<evidence type="ECO:0000313" key="11">
    <source>
        <dbReference type="Proteomes" id="UP000078348"/>
    </source>
</evidence>
<comment type="subcellular location">
    <subcellularLocation>
        <location evidence="1 7">Membrane</location>
        <topology evidence="1 7">Single-pass type I membrane protein</topology>
    </subcellularLocation>
</comment>
<dbReference type="PANTHER" id="PTHR22811">
    <property type="entry name" value="TRANSMEMBRANE EMP24 DOMAIN-CONTAINING PROTEIN"/>
    <property type="match status" value="1"/>
</dbReference>
<dbReference type="STRING" id="478820.A0A196S8A6"/>
<dbReference type="InterPro" id="IPR015720">
    <property type="entry name" value="Emp24-like"/>
</dbReference>
<evidence type="ECO:0000256" key="3">
    <source>
        <dbReference type="ARBA" id="ARBA00022692"/>
    </source>
</evidence>
<keyword evidence="3 7" id="KW-0812">Transmembrane</keyword>
<evidence type="ECO:0000256" key="1">
    <source>
        <dbReference type="ARBA" id="ARBA00004479"/>
    </source>
</evidence>
<protein>
    <submittedName>
        <fullName evidence="10">Transmembrane emp24 domain-containing protein</fullName>
    </submittedName>
</protein>
<evidence type="ECO:0000256" key="2">
    <source>
        <dbReference type="ARBA" id="ARBA00007104"/>
    </source>
</evidence>
<sequence>MCTACSGLICIKMTVVGQGRVATPKFESSIDVNLGGRPSFLLQKGMRLAIVVILTLIYCTQALYFFLEHEKPFCIVEKPTEGLPIVYKYRNYDLFMYKPDYDKSDDLNAKLYVISPLGTKYMETNAKDSGKLVFTPYESGMYRICAELSRPLPDEFWEYGNPLRFYFEVEHGIKQLNVTKLAKVKDINEVDKTVSSLVGVLKEMTQELKYQNTKEKEIRDEDDSDNRMIFIWSMLEVFVMILVAVIQVLSIRRYLKQKQVI</sequence>
<organism evidence="10 11">
    <name type="scientific">Blastocystis sp. subtype 1 (strain ATCC 50177 / NandII)</name>
    <dbReference type="NCBI Taxonomy" id="478820"/>
    <lineage>
        <taxon>Eukaryota</taxon>
        <taxon>Sar</taxon>
        <taxon>Stramenopiles</taxon>
        <taxon>Bigyra</taxon>
        <taxon>Opalozoa</taxon>
        <taxon>Opalinata</taxon>
        <taxon>Blastocystidae</taxon>
        <taxon>Blastocystis</taxon>
    </lineage>
</organism>
<keyword evidence="11" id="KW-1185">Reference proteome</keyword>
<evidence type="ECO:0000313" key="10">
    <source>
        <dbReference type="EMBL" id="OAO13280.1"/>
    </source>
</evidence>